<dbReference type="GO" id="GO:0006751">
    <property type="term" value="P:glutathione catabolic process"/>
    <property type="evidence" value="ECO:0007669"/>
    <property type="project" value="UniProtKB-UniRule"/>
</dbReference>
<keyword evidence="6" id="KW-0317">Glutathione biosynthesis</keyword>
<evidence type="ECO:0000256" key="6">
    <source>
        <dbReference type="RuleBase" id="RU368036"/>
    </source>
</evidence>
<keyword evidence="6" id="KW-0865">Zymogen</keyword>
<name>A0AAX2J7J0_9FUSO</name>
<comment type="catalytic activity">
    <reaction evidence="3 6">
        <text>an N-terminal (5-L-glutamyl)-[peptide] + an alpha-amino acid = 5-L-glutamyl amino acid + an N-terminal L-alpha-aminoacyl-[peptide]</text>
        <dbReference type="Rhea" id="RHEA:23904"/>
        <dbReference type="Rhea" id="RHEA-COMP:9780"/>
        <dbReference type="Rhea" id="RHEA-COMP:9795"/>
        <dbReference type="ChEBI" id="CHEBI:77644"/>
        <dbReference type="ChEBI" id="CHEBI:78597"/>
        <dbReference type="ChEBI" id="CHEBI:78599"/>
        <dbReference type="ChEBI" id="CHEBI:78608"/>
        <dbReference type="EC" id="2.3.2.2"/>
    </reaction>
</comment>
<dbReference type="PANTHER" id="PTHR43881">
    <property type="entry name" value="GAMMA-GLUTAMYLTRANSPEPTIDASE (AFU_ORTHOLOGUE AFUA_4G13580)"/>
    <property type="match status" value="1"/>
</dbReference>
<dbReference type="InterPro" id="IPR029055">
    <property type="entry name" value="Ntn_hydrolases_N"/>
</dbReference>
<keyword evidence="6 7" id="KW-0012">Acyltransferase</keyword>
<organism evidence="7 8">
    <name type="scientific">Fusobacterium ulcerans</name>
    <dbReference type="NCBI Taxonomy" id="861"/>
    <lineage>
        <taxon>Bacteria</taxon>
        <taxon>Fusobacteriati</taxon>
        <taxon>Fusobacteriota</taxon>
        <taxon>Fusobacteriia</taxon>
        <taxon>Fusobacteriales</taxon>
        <taxon>Fusobacteriaceae</taxon>
        <taxon>Fusobacterium</taxon>
    </lineage>
</organism>
<evidence type="ECO:0000256" key="2">
    <source>
        <dbReference type="ARBA" id="ARBA00001089"/>
    </source>
</evidence>
<dbReference type="GO" id="GO:0103068">
    <property type="term" value="F:leukotriene C4 gamma-glutamyl transferase activity"/>
    <property type="evidence" value="ECO:0007669"/>
    <property type="project" value="UniProtKB-EC"/>
</dbReference>
<dbReference type="GO" id="GO:0036374">
    <property type="term" value="F:glutathione hydrolase activity"/>
    <property type="evidence" value="ECO:0007669"/>
    <property type="project" value="UniProtKB-UniRule"/>
</dbReference>
<dbReference type="RefSeq" id="WP_005978355.1">
    <property type="nucleotide sequence ID" value="NZ_CABKNW010000003.1"/>
</dbReference>
<evidence type="ECO:0000313" key="8">
    <source>
        <dbReference type="Proteomes" id="UP000249008"/>
    </source>
</evidence>
<comment type="catalytic activity">
    <reaction evidence="1 6">
        <text>an S-substituted glutathione + H2O = an S-substituted L-cysteinylglycine + L-glutamate</text>
        <dbReference type="Rhea" id="RHEA:59468"/>
        <dbReference type="ChEBI" id="CHEBI:15377"/>
        <dbReference type="ChEBI" id="CHEBI:29985"/>
        <dbReference type="ChEBI" id="CHEBI:90779"/>
        <dbReference type="ChEBI" id="CHEBI:143103"/>
        <dbReference type="EC" id="3.4.19.13"/>
    </reaction>
</comment>
<evidence type="ECO:0000256" key="4">
    <source>
        <dbReference type="PIRSR" id="PIRSR600101-1"/>
    </source>
</evidence>
<keyword evidence="6 7" id="KW-0808">Transferase</keyword>
<keyword evidence="6" id="KW-0378">Hydrolase</keyword>
<dbReference type="PRINTS" id="PR01210">
    <property type="entry name" value="GGTRANSPTASE"/>
</dbReference>
<accession>A0AAX2J7J0</accession>
<dbReference type="PANTHER" id="PTHR43881:SF1">
    <property type="entry name" value="GAMMA-GLUTAMYLTRANSPEPTIDASE (AFU_ORTHOLOGUE AFUA_4G13580)"/>
    <property type="match status" value="1"/>
</dbReference>
<comment type="subunit">
    <text evidence="6">This enzyme consists of two polypeptide chains, which are synthesized in precursor form from a single polypeptide.</text>
</comment>
<dbReference type="AlphaFoldDB" id="A0AAX2J7J0"/>
<dbReference type="SUPFAM" id="SSF56235">
    <property type="entry name" value="N-terminal nucleophile aminohydrolases (Ntn hydrolases)"/>
    <property type="match status" value="1"/>
</dbReference>
<proteinExistence type="inferred from homology"/>
<dbReference type="GO" id="GO:0006750">
    <property type="term" value="P:glutathione biosynthetic process"/>
    <property type="evidence" value="ECO:0007669"/>
    <property type="project" value="UniProtKB-KW"/>
</dbReference>
<comment type="catalytic activity">
    <reaction evidence="2 6">
        <text>glutathione + H2O = L-cysteinylglycine + L-glutamate</text>
        <dbReference type="Rhea" id="RHEA:28807"/>
        <dbReference type="ChEBI" id="CHEBI:15377"/>
        <dbReference type="ChEBI" id="CHEBI:29985"/>
        <dbReference type="ChEBI" id="CHEBI:57925"/>
        <dbReference type="ChEBI" id="CHEBI:61694"/>
        <dbReference type="EC" id="3.4.19.13"/>
    </reaction>
</comment>
<feature type="active site" description="Nucleophile" evidence="4">
    <location>
        <position position="355"/>
    </location>
</feature>
<comment type="PTM">
    <text evidence="6">Cleaved by autocatalysis into a large and a small subunit.</text>
</comment>
<evidence type="ECO:0000256" key="1">
    <source>
        <dbReference type="ARBA" id="ARBA00001049"/>
    </source>
</evidence>
<comment type="pathway">
    <text evidence="6">Sulfur metabolism; glutathione metabolism.</text>
</comment>
<dbReference type="KEGG" id="ful:C4N20_09780"/>
<evidence type="ECO:0000256" key="5">
    <source>
        <dbReference type="PIRSR" id="PIRSR600101-2"/>
    </source>
</evidence>
<dbReference type="Gene3D" id="3.60.20.40">
    <property type="match status" value="1"/>
</dbReference>
<dbReference type="Gene3D" id="1.10.246.130">
    <property type="match status" value="1"/>
</dbReference>
<dbReference type="EMBL" id="LS483487">
    <property type="protein sequence ID" value="SQJ00154.1"/>
    <property type="molecule type" value="Genomic_DNA"/>
</dbReference>
<dbReference type="EC" id="3.4.19.13" evidence="6"/>
<comment type="similarity">
    <text evidence="6">Belongs to the gamma-glutamyltransferase family.</text>
</comment>
<dbReference type="InterPro" id="IPR043138">
    <property type="entry name" value="GGT_lsub"/>
</dbReference>
<dbReference type="InterPro" id="IPR052896">
    <property type="entry name" value="GGT-like_enzyme"/>
</dbReference>
<evidence type="ECO:0000313" key="7">
    <source>
        <dbReference type="EMBL" id="SQJ00154.1"/>
    </source>
</evidence>
<dbReference type="GeneID" id="78455100"/>
<feature type="binding site" evidence="5">
    <location>
        <position position="438"/>
    </location>
    <ligand>
        <name>L-glutamate</name>
        <dbReference type="ChEBI" id="CHEBI:29985"/>
    </ligand>
</feature>
<dbReference type="InterPro" id="IPR000101">
    <property type="entry name" value="GGT_peptidase"/>
</dbReference>
<dbReference type="NCBIfam" id="TIGR00066">
    <property type="entry name" value="g_glut_trans"/>
    <property type="match status" value="1"/>
</dbReference>
<dbReference type="InterPro" id="IPR043137">
    <property type="entry name" value="GGT_ssub_C"/>
</dbReference>
<evidence type="ECO:0000256" key="3">
    <source>
        <dbReference type="ARBA" id="ARBA00047417"/>
    </source>
</evidence>
<protein>
    <recommendedName>
        <fullName evidence="6">Glutathione hydrolase proenzyme</fullName>
        <ecNumber evidence="6">2.3.2.2</ecNumber>
        <ecNumber evidence="6">3.4.19.13</ecNumber>
    </recommendedName>
    <component>
        <recommendedName>
            <fullName evidence="6">Glutathione hydrolase large chain</fullName>
        </recommendedName>
    </component>
    <component>
        <recommendedName>
            <fullName evidence="6">Glutathione hydrolase small chain</fullName>
        </recommendedName>
    </component>
</protein>
<dbReference type="Proteomes" id="UP000249008">
    <property type="component" value="Chromosome 1"/>
</dbReference>
<dbReference type="Pfam" id="PF01019">
    <property type="entry name" value="G_glu_transpept"/>
    <property type="match status" value="1"/>
</dbReference>
<sequence length="535" mass="58532">MLKFDSTIYPYPSRRNVMYAKNGMVATGSPLAAQAGLEILKKGGNAIDAAIATAAALTVVEPTGNGIGGDGFAILSVNNKMYGLNASGPSPKLIKAQDLLNKGLKEMPKYGFIPVNVPGIPKAWAELSKKFGKLPLSEVVAPAVKLAREGYAVPVNVAKLWKKAAVNFGKEEGEEFKYWFDTFTQDGKCPEIGDVVRLPDHADTLEMIGDTYADAFYKGELADKIDAFSKKYNGYLRKDDLEEFEAEWVEPITVKYHGYDVYELPPNGHGISALMALNILDRFQFEARETVRSYHTMIEAMKLAFVDVQKYVADPRFMKVTVEQLLSKAYAEDRAKLIGNTAIMPEAGDPFCGGTVYLAAADNEGNMISYIQSNYMGFGSGMVVPGTGIALHNRGNNFNLDLESANCVGPAKRPYHTIIPGFLGKDGKAIGPFGVMGGFMQPQGHVQVVTNTVDFLMNPQAALDAPRWQWVGKKNIELEYGVPEHIAYELAAMGHDIKVLYDPLMMGRGEIIWRMENGVLVGGTEPRTDGHIALY</sequence>
<dbReference type="EC" id="2.3.2.2" evidence="6"/>
<gene>
    <name evidence="7" type="primary">ywrD_1</name>
    <name evidence="7" type="ORF">NCTC12112_00509</name>
</gene>
<reference evidence="7 8" key="1">
    <citation type="submission" date="2018-06" db="EMBL/GenBank/DDBJ databases">
        <authorList>
            <consortium name="Pathogen Informatics"/>
            <person name="Doyle S."/>
        </authorList>
    </citation>
    <scope>NUCLEOTIDE SEQUENCE [LARGE SCALE GENOMIC DNA]</scope>
    <source>
        <strain evidence="7 8">NCTC12112</strain>
    </source>
</reference>